<comment type="caution">
    <text evidence="1">The sequence shown here is derived from an EMBL/GenBank/DDBJ whole genome shotgun (WGS) entry which is preliminary data.</text>
</comment>
<sequence length="71" mass="8074">MFPPVDNSTLKNNPKFSSLYSVLTEGILNSNGTSKYYPGQKERIQVTAVSIYPLPNQLLEKVEYVPPRHTY</sequence>
<gene>
    <name evidence="1" type="ORF">EV44_g3224</name>
</gene>
<evidence type="ECO:0000313" key="1">
    <source>
        <dbReference type="EMBL" id="KHJ32227.1"/>
    </source>
</evidence>
<dbReference type="EMBL" id="JNVN01002237">
    <property type="protein sequence ID" value="KHJ32227.1"/>
    <property type="molecule type" value="Genomic_DNA"/>
</dbReference>
<name>A0A0B1P0P7_UNCNE</name>
<accession>A0A0B1P0P7</accession>
<organism evidence="1 2">
    <name type="scientific">Uncinula necator</name>
    <name type="common">Grape powdery mildew</name>
    <dbReference type="NCBI Taxonomy" id="52586"/>
    <lineage>
        <taxon>Eukaryota</taxon>
        <taxon>Fungi</taxon>
        <taxon>Dikarya</taxon>
        <taxon>Ascomycota</taxon>
        <taxon>Pezizomycotina</taxon>
        <taxon>Leotiomycetes</taxon>
        <taxon>Erysiphales</taxon>
        <taxon>Erysiphaceae</taxon>
        <taxon>Erysiphe</taxon>
    </lineage>
</organism>
<protein>
    <submittedName>
        <fullName evidence="1">Uncharacterized protein</fullName>
    </submittedName>
</protein>
<keyword evidence="2" id="KW-1185">Reference proteome</keyword>
<evidence type="ECO:0000313" key="2">
    <source>
        <dbReference type="Proteomes" id="UP000030854"/>
    </source>
</evidence>
<proteinExistence type="predicted"/>
<reference evidence="1 2" key="1">
    <citation type="journal article" date="2014" name="BMC Genomics">
        <title>Adaptive genomic structural variation in the grape powdery mildew pathogen, Erysiphe necator.</title>
        <authorList>
            <person name="Jones L."/>
            <person name="Riaz S."/>
            <person name="Morales-Cruz A."/>
            <person name="Amrine K.C."/>
            <person name="McGuire B."/>
            <person name="Gubler W.D."/>
            <person name="Walker M.A."/>
            <person name="Cantu D."/>
        </authorList>
    </citation>
    <scope>NUCLEOTIDE SEQUENCE [LARGE SCALE GENOMIC DNA]</scope>
    <source>
        <strain evidence="2">c</strain>
    </source>
</reference>
<dbReference type="AlphaFoldDB" id="A0A0B1P0P7"/>
<dbReference type="HOGENOM" id="CLU_2741936_0_0_1"/>
<dbReference type="Proteomes" id="UP000030854">
    <property type="component" value="Unassembled WGS sequence"/>
</dbReference>